<evidence type="ECO:0000256" key="8">
    <source>
        <dbReference type="ARBA" id="ARBA00023065"/>
    </source>
</evidence>
<evidence type="ECO:0000313" key="14">
    <source>
        <dbReference type="Proteomes" id="UP000607645"/>
    </source>
</evidence>
<comment type="subcellular location">
    <subcellularLocation>
        <location evidence="1">Membrane</location>
        <topology evidence="1">Multi-pass membrane protein</topology>
    </subcellularLocation>
</comment>
<dbReference type="Gene3D" id="1.20.1530.20">
    <property type="match status" value="1"/>
</dbReference>
<feature type="transmembrane region" description="Helical" evidence="11">
    <location>
        <begin position="300"/>
        <end position="322"/>
    </location>
</feature>
<reference evidence="13" key="1">
    <citation type="submission" date="2020-08" db="EMBL/GenBank/DDBJ databases">
        <title>Genome public.</title>
        <authorList>
            <person name="Liu C."/>
            <person name="Sun Q."/>
        </authorList>
    </citation>
    <scope>NUCLEOTIDE SEQUENCE</scope>
    <source>
        <strain evidence="13">NSJ-52</strain>
    </source>
</reference>
<feature type="transmembrane region" description="Helical" evidence="11">
    <location>
        <begin position="244"/>
        <end position="263"/>
    </location>
</feature>
<dbReference type="GO" id="GO:1902600">
    <property type="term" value="P:proton transmembrane transport"/>
    <property type="evidence" value="ECO:0007669"/>
    <property type="project" value="InterPro"/>
</dbReference>
<dbReference type="AlphaFoldDB" id="A0A8J6JND9"/>
<evidence type="ECO:0000256" key="1">
    <source>
        <dbReference type="ARBA" id="ARBA00004141"/>
    </source>
</evidence>
<keyword evidence="9 11" id="KW-0472">Membrane</keyword>
<accession>A0A8J6JND9</accession>
<dbReference type="InterPro" id="IPR038770">
    <property type="entry name" value="Na+/solute_symporter_sf"/>
</dbReference>
<keyword evidence="14" id="KW-1185">Reference proteome</keyword>
<evidence type="ECO:0000256" key="11">
    <source>
        <dbReference type="SAM" id="Phobius"/>
    </source>
</evidence>
<evidence type="ECO:0000256" key="5">
    <source>
        <dbReference type="ARBA" id="ARBA00022692"/>
    </source>
</evidence>
<proteinExistence type="inferred from homology"/>
<dbReference type="EMBL" id="JACOPQ010000012">
    <property type="protein sequence ID" value="MBC5738164.1"/>
    <property type="molecule type" value="Genomic_DNA"/>
</dbReference>
<dbReference type="Proteomes" id="UP000607645">
    <property type="component" value="Unassembled WGS sequence"/>
</dbReference>
<sequence length="437" mass="46677">MMSYKYLLDIAIILLATKLLGMLTRKFQLPQVVGALLAGLILGPALLGVIEGGELLTQLSEMGVIVIMFSAGMGTDIQELKHSGKSGFLVALCGVLIPLAMGALLAFFFNRGEFAHPGSPLLQNIFIGVILTATSVSISVETLKELGKLSTRVGNTILAAALIDDVLGLICLTVVTSLGGDNVNIGLVLVKIVLFFVFAAAVGFAFVKFFNWYTTKKGNQDLRRWPVAAFVLCLLMSYCAEEFFGVADIIGAFSAGLIITLTPKAKYVESKFAPLSYLLLTPIFFANIGLKVVLPPMGLQIVLFAVLLVAVALLSKLVGCGIGARFSGFQGMQCVQVGCGMACRGEVALIVANKGMAMGLMPAAFFGPVIIMVVCCAVFTPILLKLSFRGEDAYSGLEGSALVDSYEAVEQMDIVAESVLEAEWERQYGDRVKHEWV</sequence>
<dbReference type="InterPro" id="IPR006153">
    <property type="entry name" value="Cation/H_exchanger_TM"/>
</dbReference>
<feature type="transmembrane region" description="Helical" evidence="11">
    <location>
        <begin position="32"/>
        <end position="50"/>
    </location>
</feature>
<dbReference type="GO" id="GO:0006814">
    <property type="term" value="P:sodium ion transport"/>
    <property type="evidence" value="ECO:0007669"/>
    <property type="project" value="UniProtKB-KW"/>
</dbReference>
<protein>
    <submittedName>
        <fullName evidence="13">Cation:proton antiporter</fullName>
    </submittedName>
</protein>
<evidence type="ECO:0000256" key="7">
    <source>
        <dbReference type="ARBA" id="ARBA00023053"/>
    </source>
</evidence>
<feature type="transmembrane region" description="Helical" evidence="11">
    <location>
        <begin position="121"/>
        <end position="143"/>
    </location>
</feature>
<evidence type="ECO:0000313" key="13">
    <source>
        <dbReference type="EMBL" id="MBC5738164.1"/>
    </source>
</evidence>
<dbReference type="GO" id="GO:0015297">
    <property type="term" value="F:antiporter activity"/>
    <property type="evidence" value="ECO:0007669"/>
    <property type="project" value="UniProtKB-KW"/>
</dbReference>
<keyword evidence="3" id="KW-0813">Transport</keyword>
<evidence type="ECO:0000256" key="10">
    <source>
        <dbReference type="ARBA" id="ARBA00023201"/>
    </source>
</evidence>
<feature type="transmembrane region" description="Helical" evidence="11">
    <location>
        <begin position="155"/>
        <end position="179"/>
    </location>
</feature>
<feature type="transmembrane region" description="Helical" evidence="11">
    <location>
        <begin position="275"/>
        <end position="294"/>
    </location>
</feature>
<organism evidence="13 14">
    <name type="scientific">Lawsonibacter faecis</name>
    <dbReference type="NCBI Taxonomy" id="2763052"/>
    <lineage>
        <taxon>Bacteria</taxon>
        <taxon>Bacillati</taxon>
        <taxon>Bacillota</taxon>
        <taxon>Clostridia</taxon>
        <taxon>Eubacteriales</taxon>
        <taxon>Oscillospiraceae</taxon>
        <taxon>Lawsonibacter</taxon>
    </lineage>
</organism>
<feature type="transmembrane region" description="Helical" evidence="11">
    <location>
        <begin position="185"/>
        <end position="210"/>
    </location>
</feature>
<name>A0A8J6JND9_9FIRM</name>
<dbReference type="PANTHER" id="PTHR43562">
    <property type="entry name" value="NAPA-TYPE SODIUM/HYDROGEN ANTIPORTER"/>
    <property type="match status" value="1"/>
</dbReference>
<evidence type="ECO:0000259" key="12">
    <source>
        <dbReference type="Pfam" id="PF00999"/>
    </source>
</evidence>
<evidence type="ECO:0000256" key="3">
    <source>
        <dbReference type="ARBA" id="ARBA00022448"/>
    </source>
</evidence>
<feature type="transmembrane region" description="Helical" evidence="11">
    <location>
        <begin position="87"/>
        <end position="109"/>
    </location>
</feature>
<evidence type="ECO:0000256" key="6">
    <source>
        <dbReference type="ARBA" id="ARBA00022989"/>
    </source>
</evidence>
<feature type="domain" description="Cation/H+ exchanger transmembrane" evidence="12">
    <location>
        <begin position="18"/>
        <end position="384"/>
    </location>
</feature>
<keyword evidence="5 11" id="KW-0812">Transmembrane</keyword>
<comment type="similarity">
    <text evidence="2">Belongs to the monovalent cation:proton antiporter 2 (CPA2) transporter (TC 2.A.37) family.</text>
</comment>
<feature type="transmembrane region" description="Helical" evidence="11">
    <location>
        <begin position="364"/>
        <end position="384"/>
    </location>
</feature>
<keyword evidence="6 11" id="KW-1133">Transmembrane helix</keyword>
<dbReference type="Pfam" id="PF00999">
    <property type="entry name" value="Na_H_Exchanger"/>
    <property type="match status" value="1"/>
</dbReference>
<evidence type="ECO:0000256" key="9">
    <source>
        <dbReference type="ARBA" id="ARBA00023136"/>
    </source>
</evidence>
<dbReference type="PANTHER" id="PTHR43562:SF3">
    <property type="entry name" value="SODIUM ION_PROTON EXCHANGER (EUROFUNG)"/>
    <property type="match status" value="1"/>
</dbReference>
<evidence type="ECO:0000256" key="2">
    <source>
        <dbReference type="ARBA" id="ARBA00005551"/>
    </source>
</evidence>
<dbReference type="GO" id="GO:0016020">
    <property type="term" value="C:membrane"/>
    <property type="evidence" value="ECO:0007669"/>
    <property type="project" value="UniProtKB-SubCell"/>
</dbReference>
<keyword evidence="7" id="KW-0915">Sodium</keyword>
<keyword evidence="10" id="KW-0739">Sodium transport</keyword>
<dbReference type="RefSeq" id="WP_173023850.1">
    <property type="nucleotide sequence ID" value="NZ_JACOPQ010000012.1"/>
</dbReference>
<evidence type="ECO:0000256" key="4">
    <source>
        <dbReference type="ARBA" id="ARBA00022449"/>
    </source>
</evidence>
<feature type="transmembrane region" description="Helical" evidence="11">
    <location>
        <begin position="56"/>
        <end position="75"/>
    </location>
</feature>
<comment type="caution">
    <text evidence="13">The sequence shown here is derived from an EMBL/GenBank/DDBJ whole genome shotgun (WGS) entry which is preliminary data.</text>
</comment>
<keyword evidence="8" id="KW-0406">Ion transport</keyword>
<keyword evidence="4" id="KW-0050">Antiport</keyword>
<gene>
    <name evidence="13" type="ORF">H8S62_14220</name>
</gene>